<accession>A0A840YN74</accession>
<name>A0A840YN74_9SPHN</name>
<protein>
    <recommendedName>
        <fullName evidence="1">DUF695 domain-containing protein</fullName>
    </recommendedName>
</protein>
<sequence>MSDVGPDADGWLFLTSAAGETPIIARVRAQPPSEVEREENPDLVVIRWPFEAEAGAFPGEDLLAEMTAFEEQLFAAMDHDGWGTGVAVITANGAREWRIYTQDFERFQEGLNEALAGAAPYPLEFATFEDPDWTAYTELTRGTA</sequence>
<evidence type="ECO:0000259" key="1">
    <source>
        <dbReference type="Pfam" id="PF05117"/>
    </source>
</evidence>
<dbReference type="AlphaFoldDB" id="A0A840YN74"/>
<proteinExistence type="predicted"/>
<organism evidence="2 3">
    <name type="scientific">Sphingomonas xinjiangensis</name>
    <dbReference type="NCBI Taxonomy" id="643568"/>
    <lineage>
        <taxon>Bacteria</taxon>
        <taxon>Pseudomonadati</taxon>
        <taxon>Pseudomonadota</taxon>
        <taxon>Alphaproteobacteria</taxon>
        <taxon>Sphingomonadales</taxon>
        <taxon>Sphingomonadaceae</taxon>
        <taxon>Sphingomonas</taxon>
    </lineage>
</organism>
<evidence type="ECO:0000313" key="2">
    <source>
        <dbReference type="EMBL" id="MBB5711586.1"/>
    </source>
</evidence>
<dbReference type="EMBL" id="JACIJF010000008">
    <property type="protein sequence ID" value="MBB5711586.1"/>
    <property type="molecule type" value="Genomic_DNA"/>
</dbReference>
<dbReference type="RefSeq" id="WP_184088622.1">
    <property type="nucleotide sequence ID" value="NZ_JACIJF010000008.1"/>
</dbReference>
<dbReference type="InterPro" id="IPR016097">
    <property type="entry name" value="DUF695"/>
</dbReference>
<dbReference type="Proteomes" id="UP000527143">
    <property type="component" value="Unassembled WGS sequence"/>
</dbReference>
<evidence type="ECO:0000313" key="3">
    <source>
        <dbReference type="Proteomes" id="UP000527143"/>
    </source>
</evidence>
<gene>
    <name evidence="2" type="ORF">FHT02_002832</name>
</gene>
<feature type="domain" description="DUF695" evidence="1">
    <location>
        <begin position="9"/>
        <end position="138"/>
    </location>
</feature>
<comment type="caution">
    <text evidence="2">The sequence shown here is derived from an EMBL/GenBank/DDBJ whole genome shotgun (WGS) entry which is preliminary data.</text>
</comment>
<keyword evidence="3" id="KW-1185">Reference proteome</keyword>
<dbReference type="Pfam" id="PF05117">
    <property type="entry name" value="DUF695"/>
    <property type="match status" value="1"/>
</dbReference>
<reference evidence="2 3" key="1">
    <citation type="submission" date="2020-08" db="EMBL/GenBank/DDBJ databases">
        <title>Genomic Encyclopedia of Type Strains, Phase IV (KMG-IV): sequencing the most valuable type-strain genomes for metagenomic binning, comparative biology and taxonomic classification.</title>
        <authorList>
            <person name="Goeker M."/>
        </authorList>
    </citation>
    <scope>NUCLEOTIDE SEQUENCE [LARGE SCALE GENOMIC DNA]</scope>
    <source>
        <strain evidence="2 3">DSM 26736</strain>
    </source>
</reference>